<dbReference type="InterPro" id="IPR036511">
    <property type="entry name" value="TGT-like_sf"/>
</dbReference>
<feature type="binding site" evidence="5">
    <location>
        <position position="347"/>
    </location>
    <ligand>
        <name>Zn(2+)</name>
        <dbReference type="ChEBI" id="CHEBI:29105"/>
    </ligand>
</feature>
<keyword evidence="4 5" id="KW-0862">Zinc</keyword>
<dbReference type="EMBL" id="MU863890">
    <property type="protein sequence ID" value="KAK4203273.1"/>
    <property type="molecule type" value="Genomic_DNA"/>
</dbReference>
<dbReference type="GO" id="GO:0005737">
    <property type="term" value="C:cytoplasm"/>
    <property type="evidence" value="ECO:0007669"/>
    <property type="project" value="UniProtKB-SubCell"/>
</dbReference>
<evidence type="ECO:0000256" key="2">
    <source>
        <dbReference type="ARBA" id="ARBA00022694"/>
    </source>
</evidence>
<sequence length="488" mass="53079">MTVDIETQEPESTAMRFEVLSSALKESTSAAARIGRLAFPGRRPIDTPNFIAVTSRGTLPHVTPDNISKHLQVSGAYFSLEDFVEKSQQNLSRSPPIFSAPTHPTHPTPLYSFTGTPSHITTILAARRLPAVPSPIGNSTKSISIFTNTGFQNLSTTEYLSSTSTLKPDITIPLADLTNNSPPGTSPTSKRALRMAERTDEWIVDWFSSPLSTTTSTFAPVLPVPYPIQWEYLSRLAEDYLPSAQLSGLAVHDPDIIPDLSSHQPTLLTLPLLSLSNPSNPHLILRHISLGTDLFALPLPNAASDAGIALTFSFPAPSSSSSPPLPLGIDLSLSSYSTSVTPLSPECSCYACTKHHKAYIHHLLQAREMLGWTLLQVHNHAVFSAFFAGVQESIGRGTFEEDRKGFARVYEPEMQKGVGERPRMRGYQYKSQGGEENAGRKKNKPAWQRELGLGGEVVGEGVQTLVEVMEGDGREEVEGRGVGVVVRE</sequence>
<accession>A0AAN7AXI3</accession>
<feature type="binding site" evidence="5">
    <location>
        <position position="352"/>
    </location>
    <ligand>
        <name>Zn(2+)</name>
        <dbReference type="ChEBI" id="CHEBI:29105"/>
    </ligand>
</feature>
<reference evidence="7" key="1">
    <citation type="journal article" date="2023" name="Mol. Phylogenet. Evol.">
        <title>Genome-scale phylogeny and comparative genomics of the fungal order Sordariales.</title>
        <authorList>
            <person name="Hensen N."/>
            <person name="Bonometti L."/>
            <person name="Westerberg I."/>
            <person name="Brannstrom I.O."/>
            <person name="Guillou S."/>
            <person name="Cros-Aarteil S."/>
            <person name="Calhoun S."/>
            <person name="Haridas S."/>
            <person name="Kuo A."/>
            <person name="Mondo S."/>
            <person name="Pangilinan J."/>
            <person name="Riley R."/>
            <person name="LaButti K."/>
            <person name="Andreopoulos B."/>
            <person name="Lipzen A."/>
            <person name="Chen C."/>
            <person name="Yan M."/>
            <person name="Daum C."/>
            <person name="Ng V."/>
            <person name="Clum A."/>
            <person name="Steindorff A."/>
            <person name="Ohm R.A."/>
            <person name="Martin F."/>
            <person name="Silar P."/>
            <person name="Natvig D.O."/>
            <person name="Lalanne C."/>
            <person name="Gautier V."/>
            <person name="Ament-Velasquez S.L."/>
            <person name="Kruys A."/>
            <person name="Hutchinson M.I."/>
            <person name="Powell A.J."/>
            <person name="Barry K."/>
            <person name="Miller A.N."/>
            <person name="Grigoriev I.V."/>
            <person name="Debuchy R."/>
            <person name="Gladieux P."/>
            <person name="Hiltunen Thoren M."/>
            <person name="Johannesson H."/>
        </authorList>
    </citation>
    <scope>NUCLEOTIDE SEQUENCE</scope>
    <source>
        <strain evidence="7">CBS 315.58</strain>
    </source>
</reference>
<keyword evidence="2 5" id="KW-0819">tRNA processing</keyword>
<dbReference type="InterPro" id="IPR028592">
    <property type="entry name" value="QTRTD1"/>
</dbReference>
<feature type="domain" description="tRNA-guanine(15) transglycosylase-like" evidence="6">
    <location>
        <begin position="31"/>
        <end position="411"/>
    </location>
</feature>
<dbReference type="GO" id="GO:0008479">
    <property type="term" value="F:tRNA-guanosine(34) queuine transglycosylase activity"/>
    <property type="evidence" value="ECO:0007669"/>
    <property type="project" value="UniProtKB-UniRule"/>
</dbReference>
<reference evidence="7" key="2">
    <citation type="submission" date="2023-05" db="EMBL/GenBank/DDBJ databases">
        <authorList>
            <consortium name="Lawrence Berkeley National Laboratory"/>
            <person name="Steindorff A."/>
            <person name="Hensen N."/>
            <person name="Bonometti L."/>
            <person name="Westerberg I."/>
            <person name="Brannstrom I.O."/>
            <person name="Guillou S."/>
            <person name="Cros-Aarteil S."/>
            <person name="Calhoun S."/>
            <person name="Haridas S."/>
            <person name="Kuo A."/>
            <person name="Mondo S."/>
            <person name="Pangilinan J."/>
            <person name="Riley R."/>
            <person name="Labutti K."/>
            <person name="Andreopoulos B."/>
            <person name="Lipzen A."/>
            <person name="Chen C."/>
            <person name="Yanf M."/>
            <person name="Daum C."/>
            <person name="Ng V."/>
            <person name="Clum A."/>
            <person name="Ohm R."/>
            <person name="Martin F."/>
            <person name="Silar P."/>
            <person name="Natvig D."/>
            <person name="Lalanne C."/>
            <person name="Gautier V."/>
            <person name="Ament-Velasquez S.L."/>
            <person name="Kruys A."/>
            <person name="Hutchinson M.I."/>
            <person name="Powell A.J."/>
            <person name="Barry K."/>
            <person name="Miller A.N."/>
            <person name="Grigoriev I.V."/>
            <person name="Debuchy R."/>
            <person name="Gladieux P."/>
            <person name="Thoren M.H."/>
            <person name="Johannesson H."/>
        </authorList>
    </citation>
    <scope>NUCLEOTIDE SEQUENCE</scope>
    <source>
        <strain evidence="7">CBS 315.58</strain>
    </source>
</reference>
<dbReference type="GO" id="GO:0006400">
    <property type="term" value="P:tRNA modification"/>
    <property type="evidence" value="ECO:0007669"/>
    <property type="project" value="InterPro"/>
</dbReference>
<dbReference type="Pfam" id="PF01702">
    <property type="entry name" value="TGT"/>
    <property type="match status" value="1"/>
</dbReference>
<feature type="binding site" evidence="5">
    <location>
        <position position="378"/>
    </location>
    <ligand>
        <name>Zn(2+)</name>
        <dbReference type="ChEBI" id="CHEBI:29105"/>
    </ligand>
</feature>
<comment type="similarity">
    <text evidence="5">Belongs to the queuine tRNA-ribosyltransferase family. QTRT2 subfamily.</text>
</comment>
<dbReference type="InterPro" id="IPR050852">
    <property type="entry name" value="Queuine_tRNA-ribosyltrfase"/>
</dbReference>
<organism evidence="7 8">
    <name type="scientific">Triangularia verruculosa</name>
    <dbReference type="NCBI Taxonomy" id="2587418"/>
    <lineage>
        <taxon>Eukaryota</taxon>
        <taxon>Fungi</taxon>
        <taxon>Dikarya</taxon>
        <taxon>Ascomycota</taxon>
        <taxon>Pezizomycotina</taxon>
        <taxon>Sordariomycetes</taxon>
        <taxon>Sordariomycetidae</taxon>
        <taxon>Sordariales</taxon>
        <taxon>Podosporaceae</taxon>
        <taxon>Triangularia</taxon>
    </lineage>
</organism>
<dbReference type="NCBIfam" id="TIGR00449">
    <property type="entry name" value="tgt_general"/>
    <property type="match status" value="1"/>
</dbReference>
<evidence type="ECO:0000313" key="7">
    <source>
        <dbReference type="EMBL" id="KAK4203273.1"/>
    </source>
</evidence>
<evidence type="ECO:0000256" key="3">
    <source>
        <dbReference type="ARBA" id="ARBA00022723"/>
    </source>
</evidence>
<comment type="caution">
    <text evidence="7">The sequence shown here is derived from an EMBL/GenBank/DDBJ whole genome shotgun (WGS) entry which is preliminary data.</text>
</comment>
<dbReference type="PANTHER" id="PTHR46064:SF1">
    <property type="entry name" value="QUEUINE TRNA-RIBOSYLTRANSFERASE ACCESSORY SUBUNIT 2"/>
    <property type="match status" value="1"/>
</dbReference>
<evidence type="ECO:0000256" key="5">
    <source>
        <dbReference type="HAMAP-Rule" id="MF_03043"/>
    </source>
</evidence>
<dbReference type="SUPFAM" id="SSF51713">
    <property type="entry name" value="tRNA-guanine transglycosylase"/>
    <property type="match status" value="1"/>
</dbReference>
<gene>
    <name evidence="7" type="ORF">QBC40DRAFT_219563</name>
</gene>
<name>A0AAN7AXI3_9PEZI</name>
<dbReference type="PANTHER" id="PTHR46064">
    <property type="entry name" value="QUEUINE TRNA-RIBOSYLTRANSFERASE ACCESSORY SUBUNIT 2"/>
    <property type="match status" value="1"/>
</dbReference>
<dbReference type="InterPro" id="IPR002616">
    <property type="entry name" value="tRNA_ribo_trans-like"/>
</dbReference>
<keyword evidence="3 5" id="KW-0479">Metal-binding</keyword>
<comment type="subcellular location">
    <subcellularLocation>
        <location evidence="5">Cytoplasm</location>
    </subcellularLocation>
</comment>
<evidence type="ECO:0000256" key="4">
    <source>
        <dbReference type="ARBA" id="ARBA00022833"/>
    </source>
</evidence>
<evidence type="ECO:0000256" key="1">
    <source>
        <dbReference type="ARBA" id="ARBA00022490"/>
    </source>
</evidence>
<protein>
    <recommendedName>
        <fullName evidence="5">Queuine tRNA-ribosyltransferase accessory subunit 2</fullName>
    </recommendedName>
    <alternativeName>
        <fullName evidence="5">Queuine tRNA-ribosyltransferase domain-containing protein 1</fullName>
    </alternativeName>
</protein>
<dbReference type="HAMAP" id="MF_03043">
    <property type="entry name" value="QTRT2"/>
    <property type="match status" value="1"/>
</dbReference>
<keyword evidence="8" id="KW-1185">Reference proteome</keyword>
<evidence type="ECO:0000259" key="6">
    <source>
        <dbReference type="Pfam" id="PF01702"/>
    </source>
</evidence>
<proteinExistence type="inferred from homology"/>
<keyword evidence="1 5" id="KW-0963">Cytoplasm</keyword>
<comment type="cofactor">
    <cofactor evidence="5">
        <name>Zn(2+)</name>
        <dbReference type="ChEBI" id="CHEBI:29105"/>
    </cofactor>
    <text evidence="5">Binds 1 zinc ion per subunit.</text>
</comment>
<comment type="subunit">
    <text evidence="5">Heterodimer of a catalytic subunit and an accessory subunit.</text>
</comment>
<dbReference type="Gene3D" id="3.20.20.105">
    <property type="entry name" value="Queuine tRNA-ribosyltransferase-like"/>
    <property type="match status" value="1"/>
</dbReference>
<comment type="function">
    <text evidence="5">Non-catalytic subunit of the queuine tRNA-ribosyltransferase (TGT) that catalyzes the base-exchange of a guanine (G) residue with queuine (Q) at position 34 (anticodon wobble position) in tRNAs with GU(N) anticodons (tRNA-Asp, -Asn, -His and -Tyr), resulting in the hypermodified nucleoside queuosine (7-(((4,5-cis-dihydroxy-2-cyclopenten-1-yl)amino)methyl)-7-deazaguanosine).</text>
</comment>
<feature type="binding site" evidence="5">
    <location>
        <position position="349"/>
    </location>
    <ligand>
        <name>Zn(2+)</name>
        <dbReference type="ChEBI" id="CHEBI:29105"/>
    </ligand>
</feature>
<dbReference type="Proteomes" id="UP001303160">
    <property type="component" value="Unassembled WGS sequence"/>
</dbReference>
<dbReference type="AlphaFoldDB" id="A0AAN7AXI3"/>
<evidence type="ECO:0000313" key="8">
    <source>
        <dbReference type="Proteomes" id="UP001303160"/>
    </source>
</evidence>
<dbReference type="GO" id="GO:0046872">
    <property type="term" value="F:metal ion binding"/>
    <property type="evidence" value="ECO:0007669"/>
    <property type="project" value="UniProtKB-KW"/>
</dbReference>